<dbReference type="EMBL" id="JAVREV010000003">
    <property type="protein sequence ID" value="MDT0442496.1"/>
    <property type="molecule type" value="Genomic_DNA"/>
</dbReference>
<dbReference type="InterPro" id="IPR021527">
    <property type="entry name" value="DUF2795"/>
</dbReference>
<reference evidence="2" key="1">
    <citation type="submission" date="2023-07" db="EMBL/GenBank/DDBJ databases">
        <title>30 novel species of actinomycetes from the DSMZ collection.</title>
        <authorList>
            <person name="Nouioui I."/>
        </authorList>
    </citation>
    <scope>NUCLEOTIDE SEQUENCE [LARGE SCALE GENOMIC DNA]</scope>
    <source>
        <strain evidence="2">DSM 41886</strain>
    </source>
</reference>
<evidence type="ECO:0000313" key="2">
    <source>
        <dbReference type="Proteomes" id="UP001183615"/>
    </source>
</evidence>
<keyword evidence="2" id="KW-1185">Reference proteome</keyword>
<proteinExistence type="predicted"/>
<dbReference type="Pfam" id="PF11387">
    <property type="entry name" value="DUF2795"/>
    <property type="match status" value="1"/>
</dbReference>
<sequence length="86" mass="9327">MASEGVGYTALVSDEERFENPEDAMGKTNPIEVQKALKDTSYPAGKPELVERARANGADKGLVKKIADMPGDRFDGPNDVEKAIFE</sequence>
<gene>
    <name evidence="1" type="ORF">RM779_07785</name>
</gene>
<accession>A0ABU2S0G5</accession>
<organism evidence="1 2">
    <name type="scientific">Streptomyces johnsoniae</name>
    <dbReference type="NCBI Taxonomy" id="3075532"/>
    <lineage>
        <taxon>Bacteria</taxon>
        <taxon>Bacillati</taxon>
        <taxon>Actinomycetota</taxon>
        <taxon>Actinomycetes</taxon>
        <taxon>Kitasatosporales</taxon>
        <taxon>Streptomycetaceae</taxon>
        <taxon>Streptomyces</taxon>
    </lineage>
</organism>
<name>A0ABU2S0G5_9ACTN</name>
<dbReference type="Proteomes" id="UP001183615">
    <property type="component" value="Unassembled WGS sequence"/>
</dbReference>
<dbReference type="RefSeq" id="WP_311616923.1">
    <property type="nucleotide sequence ID" value="NZ_JAVREV010000003.1"/>
</dbReference>
<comment type="caution">
    <text evidence="1">The sequence shown here is derived from an EMBL/GenBank/DDBJ whole genome shotgun (WGS) entry which is preliminary data.</text>
</comment>
<evidence type="ECO:0000313" key="1">
    <source>
        <dbReference type="EMBL" id="MDT0442496.1"/>
    </source>
</evidence>
<protein>
    <submittedName>
        <fullName evidence="1">DUF2795 domain-containing protein</fullName>
    </submittedName>
</protein>